<reference evidence="1" key="2">
    <citation type="journal article" date="2022" name="New Phytol.">
        <title>Evolutionary transition to the ectomycorrhizal habit in the genomes of a hyperdiverse lineage of mushroom-forming fungi.</title>
        <authorList>
            <person name="Looney B."/>
            <person name="Miyauchi S."/>
            <person name="Morin E."/>
            <person name="Drula E."/>
            <person name="Courty P.E."/>
            <person name="Kohler A."/>
            <person name="Kuo A."/>
            <person name="LaButti K."/>
            <person name="Pangilinan J."/>
            <person name="Lipzen A."/>
            <person name="Riley R."/>
            <person name="Andreopoulos W."/>
            <person name="He G."/>
            <person name="Johnson J."/>
            <person name="Nolan M."/>
            <person name="Tritt A."/>
            <person name="Barry K.W."/>
            <person name="Grigoriev I.V."/>
            <person name="Nagy L.G."/>
            <person name="Hibbett D."/>
            <person name="Henrissat B."/>
            <person name="Matheny P.B."/>
            <person name="Labbe J."/>
            <person name="Martin F.M."/>
        </authorList>
    </citation>
    <scope>NUCLEOTIDE SEQUENCE</scope>
    <source>
        <strain evidence="1">HHB10654</strain>
    </source>
</reference>
<reference evidence="1" key="1">
    <citation type="submission" date="2021-03" db="EMBL/GenBank/DDBJ databases">
        <authorList>
            <consortium name="DOE Joint Genome Institute"/>
            <person name="Ahrendt S."/>
            <person name="Looney B.P."/>
            <person name="Miyauchi S."/>
            <person name="Morin E."/>
            <person name="Drula E."/>
            <person name="Courty P.E."/>
            <person name="Chicoki N."/>
            <person name="Fauchery L."/>
            <person name="Kohler A."/>
            <person name="Kuo A."/>
            <person name="Labutti K."/>
            <person name="Pangilinan J."/>
            <person name="Lipzen A."/>
            <person name="Riley R."/>
            <person name="Andreopoulos W."/>
            <person name="He G."/>
            <person name="Johnson J."/>
            <person name="Barry K.W."/>
            <person name="Grigoriev I.V."/>
            <person name="Nagy L."/>
            <person name="Hibbett D."/>
            <person name="Henrissat B."/>
            <person name="Matheny P.B."/>
            <person name="Labbe J."/>
            <person name="Martin F."/>
        </authorList>
    </citation>
    <scope>NUCLEOTIDE SEQUENCE</scope>
    <source>
        <strain evidence="1">HHB10654</strain>
    </source>
</reference>
<evidence type="ECO:0000313" key="2">
    <source>
        <dbReference type="Proteomes" id="UP000814140"/>
    </source>
</evidence>
<dbReference type="Proteomes" id="UP000814140">
    <property type="component" value="Unassembled WGS sequence"/>
</dbReference>
<organism evidence="1 2">
    <name type="scientific">Artomyces pyxidatus</name>
    <dbReference type="NCBI Taxonomy" id="48021"/>
    <lineage>
        <taxon>Eukaryota</taxon>
        <taxon>Fungi</taxon>
        <taxon>Dikarya</taxon>
        <taxon>Basidiomycota</taxon>
        <taxon>Agaricomycotina</taxon>
        <taxon>Agaricomycetes</taxon>
        <taxon>Russulales</taxon>
        <taxon>Auriscalpiaceae</taxon>
        <taxon>Artomyces</taxon>
    </lineage>
</organism>
<keyword evidence="2" id="KW-1185">Reference proteome</keyword>
<name>A0ACB8T7J4_9AGAM</name>
<comment type="caution">
    <text evidence="1">The sequence shown here is derived from an EMBL/GenBank/DDBJ whole genome shotgun (WGS) entry which is preliminary data.</text>
</comment>
<evidence type="ECO:0000313" key="1">
    <source>
        <dbReference type="EMBL" id="KAI0064240.1"/>
    </source>
</evidence>
<proteinExistence type="predicted"/>
<protein>
    <submittedName>
        <fullName evidence="1">Uncharacterized protein</fullName>
    </submittedName>
</protein>
<accession>A0ACB8T7J4</accession>
<sequence length="467" mass="48317">MADNPLSTRIDDNDPSVSYSGGWQNDTQLSIHFTRQVGSSVTVSFHGTQVTAFGSVRPPNVPFNFTIDSAASQSVLSTFNPVQFPPPPTTSTGPTPRSPDASDGSAAAPSASPSTPSGAPNGPGGFPNGPGGFPNGPGGFPNGPGGPPGGPGGPGRPGHGHGPPNEGFFFTSDTLSCAQHTLTLTTTDPQTAMMLDFFDFTSCTGSGDPTTTASSGATSSVDGSSPTGTTIAVPSASVTDGAQNQNSVTSSSHRSHAGLIAGVVVGAILLLLGIVATLLFMRRRQSRGRRALPLGSGFRLRRHKRPSSDFLSPKVLDFDSSLDRGSDATATPPRRPLFSLTTPAPEISQPSPRGMFLLTPAPPVRSQGSPLALSPSMLSPSKLSPSKVSPSALSPMSPGTVRRVSRVPVPRVEEPGSPFEDQAKVDDSQLGYLQDQLPDSKVFQLGPEPKKTRVAADYSPRYQPRNS</sequence>
<dbReference type="EMBL" id="MU277199">
    <property type="protein sequence ID" value="KAI0064240.1"/>
    <property type="molecule type" value="Genomic_DNA"/>
</dbReference>
<gene>
    <name evidence="1" type="ORF">BV25DRAFT_298095</name>
</gene>